<dbReference type="EC" id="3.4.11.-" evidence="8"/>
<dbReference type="Gene3D" id="1.10.390.10">
    <property type="entry name" value="Neutral Protease Domain 2"/>
    <property type="match status" value="1"/>
</dbReference>
<feature type="compositionally biased region" description="Basic and acidic residues" evidence="9">
    <location>
        <begin position="164"/>
        <end position="183"/>
    </location>
</feature>
<keyword evidence="8 13" id="KW-0031">Aminopeptidase</keyword>
<evidence type="ECO:0000256" key="7">
    <source>
        <dbReference type="ARBA" id="ARBA00023049"/>
    </source>
</evidence>
<dbReference type="GO" id="GO:0004177">
    <property type="term" value="F:aminopeptidase activity"/>
    <property type="evidence" value="ECO:0007669"/>
    <property type="project" value="UniProtKB-KW"/>
</dbReference>
<keyword evidence="8" id="KW-1133">Transmembrane helix</keyword>
<dbReference type="SUPFAM" id="SSF63737">
    <property type="entry name" value="Leukotriene A4 hydrolase N-terminal domain"/>
    <property type="match status" value="1"/>
</dbReference>
<dbReference type="SUPFAM" id="SSF55486">
    <property type="entry name" value="Metalloproteases ('zincins'), catalytic domain"/>
    <property type="match status" value="1"/>
</dbReference>
<sequence>LNMQETAQIFDAADTSNNNNSSSNSTSASNNKLSSADNNNNSNDEQKLAPNVTQLSSKLKTGQNVDPQHRQSQQQQQPMPMPVPVPVPAAAVAAAPPPPVQVSREEHASESETTQMPLQSLPLTDFETNTRSEEQQNDDEQRQHQQSANKPQSSGSNKLPEQTQKGHREQEAQRKDGDQEQRRHTTVVNVNSDSTNNNRSSCSSSNSNNTSNKERDQEACNGGLEQLAYVQRFLLRRWPLFALIVCVMSSLVLAILLALLTNQLHTCNCTPTSKIACSYSANNASATKSQSDTPTLNNELGVIESNDQSLGVNVNGQPFRRLPTSIWPLHYDLFFQPDLSSTFEFDGEAAIRFVCTQATNNITLHIKDLRIDDKWLRLDRSSSLQLSSVPLPNGNNNVSMGQIIDIKHNETTRDHDQVVSVPRITGWQHDKDLQHMIINLDSNLATDQEYTVFIKFKGSLNDELAGFYRIRYDDEAGKTWWIAATQFQATDARRAFPCFDEPAFKATFAIKIKHWSNMTALSNMPIAQIQSFNDGWTVDTFDKTHRMSTYLVAFAVTNFESRTQGNITVWARPNLVRTAEYALNIAGKILKRYEEFFGVSYPLPKMDMIALPDFNAGAMENWGLITYRETAMLYDNQTSSVGNKQRVATVVAHELAHQWFGNLVTPKWWDDLWLNEGFASYVEYIGVDHVEPGWKVLDQFVVEEVQDVFKADSLSTSHQISIPVNNPDEINEIFDRISYGKGASIIRMMNHFLTEKVFQAGLRRYLAALKYGNAEQSDLWNHLTQVQPAGSAVDVGKVMNSWTLQTGYPVVTLTRDYSKSTARLDQARFQLMTGFNSTGIDTMSRWEIPITFTTSKELNWEPITRLWLHQNDSGSVEIDKKYVPSPDDWILVNLRQVGYYRVNYDARNWQNLLNQLVQDHNKIEPINRAQILDDIFDL</sequence>
<dbReference type="EMBL" id="JAIFTH010000394">
    <property type="protein sequence ID" value="KAG9509631.1"/>
    <property type="molecule type" value="Genomic_DNA"/>
</dbReference>
<keyword evidence="8" id="KW-0812">Transmembrane</keyword>
<evidence type="ECO:0000256" key="1">
    <source>
        <dbReference type="ARBA" id="ARBA00004609"/>
    </source>
</evidence>
<feature type="compositionally biased region" description="Polar residues" evidence="9">
    <location>
        <begin position="111"/>
        <end position="127"/>
    </location>
</feature>
<feature type="compositionally biased region" description="Polar residues" evidence="9">
    <location>
        <begin position="148"/>
        <end position="163"/>
    </location>
</feature>
<organism evidence="13 14">
    <name type="scientific">Fragariocoptes setiger</name>
    <dbReference type="NCBI Taxonomy" id="1670756"/>
    <lineage>
        <taxon>Eukaryota</taxon>
        <taxon>Metazoa</taxon>
        <taxon>Ecdysozoa</taxon>
        <taxon>Arthropoda</taxon>
        <taxon>Chelicerata</taxon>
        <taxon>Arachnida</taxon>
        <taxon>Acari</taxon>
        <taxon>Acariformes</taxon>
        <taxon>Trombidiformes</taxon>
        <taxon>Prostigmata</taxon>
        <taxon>Eupodina</taxon>
        <taxon>Eriophyoidea</taxon>
        <taxon>Phytoptidae</taxon>
        <taxon>Fragariocoptes</taxon>
    </lineage>
</organism>
<dbReference type="Proteomes" id="UP000825002">
    <property type="component" value="Unassembled WGS sequence"/>
</dbReference>
<evidence type="ECO:0000256" key="9">
    <source>
        <dbReference type="SAM" id="MobiDB-lite"/>
    </source>
</evidence>
<dbReference type="Gene3D" id="1.25.50.20">
    <property type="match status" value="1"/>
</dbReference>
<keyword evidence="14" id="KW-1185">Reference proteome</keyword>
<dbReference type="InterPro" id="IPR050344">
    <property type="entry name" value="Peptidase_M1_aminopeptidases"/>
</dbReference>
<evidence type="ECO:0000259" key="12">
    <source>
        <dbReference type="Pfam" id="PF17900"/>
    </source>
</evidence>
<feature type="transmembrane region" description="Helical" evidence="8">
    <location>
        <begin position="240"/>
        <end position="260"/>
    </location>
</feature>
<feature type="domain" description="ERAP1-like C-terminal" evidence="11">
    <location>
        <begin position="889"/>
        <end position="938"/>
    </location>
</feature>
<keyword evidence="3 8" id="KW-0645">Protease</keyword>
<evidence type="ECO:0000256" key="5">
    <source>
        <dbReference type="ARBA" id="ARBA00022801"/>
    </source>
</evidence>
<comment type="cofactor">
    <cofactor evidence="8">
        <name>Zn(2+)</name>
        <dbReference type="ChEBI" id="CHEBI:29105"/>
    </cofactor>
    <text evidence="8">Binds 1 zinc ion per subunit.</text>
</comment>
<dbReference type="Pfam" id="PF17900">
    <property type="entry name" value="Peptidase_M1_N"/>
    <property type="match status" value="1"/>
</dbReference>
<dbReference type="PRINTS" id="PR00756">
    <property type="entry name" value="ALADIPTASE"/>
</dbReference>
<feature type="domain" description="Aminopeptidase N-like N-terminal" evidence="12">
    <location>
        <begin position="328"/>
        <end position="551"/>
    </location>
</feature>
<name>A0ABQ7S8E2_9ACAR</name>
<evidence type="ECO:0000256" key="3">
    <source>
        <dbReference type="ARBA" id="ARBA00022670"/>
    </source>
</evidence>
<comment type="caution">
    <text evidence="13">The sequence shown here is derived from an EMBL/GenBank/DDBJ whole genome shotgun (WGS) entry which is preliminary data.</text>
</comment>
<evidence type="ECO:0000313" key="14">
    <source>
        <dbReference type="Proteomes" id="UP000825002"/>
    </source>
</evidence>
<dbReference type="InterPro" id="IPR024571">
    <property type="entry name" value="ERAP1-like_C_dom"/>
</dbReference>
<evidence type="ECO:0000259" key="11">
    <source>
        <dbReference type="Pfam" id="PF11838"/>
    </source>
</evidence>
<accession>A0ABQ7S8E2</accession>
<dbReference type="InterPro" id="IPR001930">
    <property type="entry name" value="Peptidase_M1"/>
</dbReference>
<dbReference type="Pfam" id="PF11838">
    <property type="entry name" value="ERAP1_C"/>
    <property type="match status" value="1"/>
</dbReference>
<dbReference type="InterPro" id="IPR045357">
    <property type="entry name" value="Aminopeptidase_N-like_N"/>
</dbReference>
<evidence type="ECO:0000256" key="8">
    <source>
        <dbReference type="RuleBase" id="RU364040"/>
    </source>
</evidence>
<gene>
    <name evidence="13" type="primary">ANPEP</name>
    <name evidence="13" type="ORF">GZH46_01844</name>
</gene>
<dbReference type="PANTHER" id="PTHR11533:SF294">
    <property type="entry name" value="THYROTROPIN-RELEASING HORMONE-DEGRADING ECTOENZYME"/>
    <property type="match status" value="1"/>
</dbReference>
<feature type="domain" description="Peptidase M1 membrane alanine aminopeptidase" evidence="10">
    <location>
        <begin position="581"/>
        <end position="802"/>
    </location>
</feature>
<feature type="compositionally biased region" description="Low complexity" evidence="9">
    <location>
        <begin position="16"/>
        <end position="43"/>
    </location>
</feature>
<keyword evidence="8" id="KW-0472">Membrane</keyword>
<dbReference type="Gene3D" id="2.60.40.1910">
    <property type="match status" value="1"/>
</dbReference>
<feature type="non-terminal residue" evidence="13">
    <location>
        <position position="938"/>
    </location>
</feature>
<evidence type="ECO:0000256" key="4">
    <source>
        <dbReference type="ARBA" id="ARBA00022723"/>
    </source>
</evidence>
<dbReference type="InterPro" id="IPR042097">
    <property type="entry name" value="Aminopeptidase_N-like_N_sf"/>
</dbReference>
<evidence type="ECO:0000256" key="6">
    <source>
        <dbReference type="ARBA" id="ARBA00022833"/>
    </source>
</evidence>
<feature type="region of interest" description="Disordered" evidence="9">
    <location>
        <begin position="1"/>
        <end position="217"/>
    </location>
</feature>
<evidence type="ECO:0000313" key="13">
    <source>
        <dbReference type="EMBL" id="KAG9509631.1"/>
    </source>
</evidence>
<keyword evidence="5 8" id="KW-0378">Hydrolase</keyword>
<evidence type="ECO:0000259" key="10">
    <source>
        <dbReference type="Pfam" id="PF01433"/>
    </source>
</evidence>
<keyword evidence="7 8" id="KW-0482">Metalloprotease</keyword>
<feature type="compositionally biased region" description="Basic and acidic residues" evidence="9">
    <location>
        <begin position="128"/>
        <end position="143"/>
    </location>
</feature>
<comment type="similarity">
    <text evidence="2 8">Belongs to the peptidase M1 family.</text>
</comment>
<keyword evidence="6 8" id="KW-0862">Zinc</keyword>
<keyword evidence="4 8" id="KW-0479">Metal-binding</keyword>
<feature type="compositionally biased region" description="Low complexity" evidence="9">
    <location>
        <begin position="186"/>
        <end position="211"/>
    </location>
</feature>
<dbReference type="InterPro" id="IPR014782">
    <property type="entry name" value="Peptidase_M1_dom"/>
</dbReference>
<proteinExistence type="inferred from homology"/>
<feature type="non-terminal residue" evidence="13">
    <location>
        <position position="1"/>
    </location>
</feature>
<dbReference type="PANTHER" id="PTHR11533">
    <property type="entry name" value="PROTEASE M1 ZINC METALLOPROTEASE"/>
    <property type="match status" value="1"/>
</dbReference>
<dbReference type="InterPro" id="IPR034016">
    <property type="entry name" value="M1_APN-typ"/>
</dbReference>
<dbReference type="Gene3D" id="2.60.40.1730">
    <property type="entry name" value="tricorn interacting facor f3 domain"/>
    <property type="match status" value="1"/>
</dbReference>
<dbReference type="Pfam" id="PF01433">
    <property type="entry name" value="Peptidase_M1"/>
    <property type="match status" value="1"/>
</dbReference>
<dbReference type="CDD" id="cd09601">
    <property type="entry name" value="M1_APN-Q_like"/>
    <property type="match status" value="1"/>
</dbReference>
<reference evidence="13 14" key="1">
    <citation type="submission" date="2020-10" db="EMBL/GenBank/DDBJ databases">
        <authorList>
            <person name="Klimov P.B."/>
            <person name="Dyachkov S.M."/>
            <person name="Chetverikov P.E."/>
        </authorList>
    </citation>
    <scope>NUCLEOTIDE SEQUENCE [LARGE SCALE GENOMIC DNA]</scope>
    <source>
        <strain evidence="13">BMOC 18-1129-001#AD2665</strain>
        <tissue evidence="13">Entire mites</tissue>
    </source>
</reference>
<comment type="subcellular location">
    <subcellularLocation>
        <location evidence="1">Cell membrane</location>
        <topology evidence="1">Lipid-anchor</topology>
        <topology evidence="1">GPI-anchor</topology>
    </subcellularLocation>
</comment>
<dbReference type="InterPro" id="IPR027268">
    <property type="entry name" value="Peptidase_M4/M1_CTD_sf"/>
</dbReference>
<feature type="compositionally biased region" description="Polar residues" evidence="9">
    <location>
        <begin position="51"/>
        <end position="72"/>
    </location>
</feature>
<protein>
    <recommendedName>
        <fullName evidence="8">Aminopeptidase</fullName>
        <ecNumber evidence="8">3.4.11.-</ecNumber>
    </recommendedName>
</protein>
<evidence type="ECO:0000256" key="2">
    <source>
        <dbReference type="ARBA" id="ARBA00010136"/>
    </source>
</evidence>